<protein>
    <submittedName>
        <fullName evidence="1">Uncharacterized protein</fullName>
    </submittedName>
</protein>
<name>A0A8S1YMJ6_9CILI</name>
<evidence type="ECO:0000313" key="1">
    <source>
        <dbReference type="EMBL" id="CAD8214973.1"/>
    </source>
</evidence>
<reference evidence="1" key="1">
    <citation type="submission" date="2021-01" db="EMBL/GenBank/DDBJ databases">
        <authorList>
            <consortium name="Genoscope - CEA"/>
            <person name="William W."/>
        </authorList>
    </citation>
    <scope>NUCLEOTIDE SEQUENCE</scope>
</reference>
<proteinExistence type="predicted"/>
<dbReference type="EMBL" id="CAJJDO010000285">
    <property type="protein sequence ID" value="CAD8214973.1"/>
    <property type="molecule type" value="Genomic_DNA"/>
</dbReference>
<evidence type="ECO:0000313" key="2">
    <source>
        <dbReference type="Proteomes" id="UP000689195"/>
    </source>
</evidence>
<accession>A0A8S1YMJ6</accession>
<comment type="caution">
    <text evidence="1">The sequence shown here is derived from an EMBL/GenBank/DDBJ whole genome shotgun (WGS) entry which is preliminary data.</text>
</comment>
<sequence length="88" mass="11053">MGLSFLVFLLAKYYFVIIEDLFFWNQYQDQSFKLWLSFLQIFDFTLKIQELLMIIQQIHNYKFHLDHNYLFIIHQLLTIRQIYLQFCF</sequence>
<keyword evidence="2" id="KW-1185">Reference proteome</keyword>
<dbReference type="AlphaFoldDB" id="A0A8S1YMJ6"/>
<organism evidence="1 2">
    <name type="scientific">Paramecium pentaurelia</name>
    <dbReference type="NCBI Taxonomy" id="43138"/>
    <lineage>
        <taxon>Eukaryota</taxon>
        <taxon>Sar</taxon>
        <taxon>Alveolata</taxon>
        <taxon>Ciliophora</taxon>
        <taxon>Intramacronucleata</taxon>
        <taxon>Oligohymenophorea</taxon>
        <taxon>Peniculida</taxon>
        <taxon>Parameciidae</taxon>
        <taxon>Paramecium</taxon>
    </lineage>
</organism>
<dbReference type="Proteomes" id="UP000689195">
    <property type="component" value="Unassembled WGS sequence"/>
</dbReference>
<gene>
    <name evidence="1" type="ORF">PPENT_87.1.T2850003</name>
</gene>